<dbReference type="InterPro" id="IPR003819">
    <property type="entry name" value="TauD/TfdA-like"/>
</dbReference>
<protein>
    <recommendedName>
        <fullName evidence="3">TauD/TfdA-like domain-containing protein</fullName>
    </recommendedName>
</protein>
<keyword evidence="1" id="KW-0560">Oxidoreductase</keyword>
<evidence type="ECO:0000313" key="5">
    <source>
        <dbReference type="Proteomes" id="UP000637239"/>
    </source>
</evidence>
<dbReference type="RefSeq" id="XP_043136292.1">
    <property type="nucleotide sequence ID" value="XM_043278522.1"/>
</dbReference>
<dbReference type="SUPFAM" id="SSF51197">
    <property type="entry name" value="Clavaminate synthase-like"/>
    <property type="match status" value="1"/>
</dbReference>
<dbReference type="AlphaFoldDB" id="A0A7R7ZMD6"/>
<reference evidence="4" key="1">
    <citation type="submission" date="2021-01" db="EMBL/GenBank/DDBJ databases">
        <authorList>
            <consortium name="Aspergillus chevalieri M1 genome sequencing consortium"/>
            <person name="Kazuki M."/>
            <person name="Futagami T."/>
        </authorList>
    </citation>
    <scope>NUCLEOTIDE SEQUENCE</scope>
    <source>
        <strain evidence="4">M1</strain>
    </source>
</reference>
<dbReference type="InterPro" id="IPR042098">
    <property type="entry name" value="TauD-like_sf"/>
</dbReference>
<feature type="region of interest" description="Disordered" evidence="2">
    <location>
        <begin position="1"/>
        <end position="25"/>
    </location>
</feature>
<dbReference type="Pfam" id="PF02668">
    <property type="entry name" value="TauD"/>
    <property type="match status" value="1"/>
</dbReference>
<name>A0A7R7ZMD6_ASPCH</name>
<dbReference type="FunFam" id="3.60.130.10:FF:000011">
    <property type="entry name" value="Taurine catabolism dioxygenase TauD"/>
    <property type="match status" value="1"/>
</dbReference>
<dbReference type="PANTHER" id="PTHR10696:SF54">
    <property type="entry name" value="FAMILY OXIDOREDUCTASE, PUTATIVE (AFU_ORTHOLOGUE AFUA_4G13850)-RELATED"/>
    <property type="match status" value="1"/>
</dbReference>
<dbReference type="EMBL" id="AP024419">
    <property type="protein sequence ID" value="BCR87770.1"/>
    <property type="molecule type" value="Genomic_DNA"/>
</dbReference>
<dbReference type="GeneID" id="66982129"/>
<proteinExistence type="predicted"/>
<accession>A0A7R7ZMD6</accession>
<feature type="domain" description="TauD/TfdA-like" evidence="3">
    <location>
        <begin position="92"/>
        <end position="355"/>
    </location>
</feature>
<evidence type="ECO:0000256" key="1">
    <source>
        <dbReference type="ARBA" id="ARBA00023002"/>
    </source>
</evidence>
<evidence type="ECO:0000259" key="3">
    <source>
        <dbReference type="Pfam" id="PF02668"/>
    </source>
</evidence>
<dbReference type="Proteomes" id="UP000637239">
    <property type="component" value="Chromosome 4"/>
</dbReference>
<sequence>MTEGKSPRQPDIQYHPDYEKYQARTEQRKATEVLTKELPAGFPAELISPLVWEGKDIETRNDWIYELSEKQLNEIDEALKTFKSLNLVFGYINQSTFPLPSLGPILRGLSKELHFGRGFFVLRGLPVDNYSREENVIIYAGVSSYVGNIRGRQEDTRFANGTSLVLSHIKDLSDKTRKNVIGAPSNTADKQVFHTDAGDVVSLLCLQPAMEGGESYIASNWLVYNVLAKERPDLIHTLSQDWPVDGFNDPQKPYTNRPLLYHQAATPSTPERVVIQYARRYFTGFLSQPRSSNIPPITEAQAEARDALHFLAEEHAATLGFRKGDVQYINNLSIFHARNAFRDEPGKERHLMRLWLRNPEFAWETPKPLRTRWDNVFKDVNEEEQVFPIEPRIRKTVGS</sequence>
<dbReference type="KEGG" id="ache:ACHE_40334A"/>
<reference evidence="4" key="2">
    <citation type="submission" date="2021-02" db="EMBL/GenBank/DDBJ databases">
        <title>Aspergillus chevalieri M1 genome sequence.</title>
        <authorList>
            <person name="Kadooka C."/>
            <person name="Mori K."/>
            <person name="Futagami T."/>
        </authorList>
    </citation>
    <scope>NUCLEOTIDE SEQUENCE</scope>
    <source>
        <strain evidence="4">M1</strain>
    </source>
</reference>
<dbReference type="PANTHER" id="PTHR10696">
    <property type="entry name" value="GAMMA-BUTYROBETAINE HYDROXYLASE-RELATED"/>
    <property type="match status" value="1"/>
</dbReference>
<dbReference type="GO" id="GO:0016491">
    <property type="term" value="F:oxidoreductase activity"/>
    <property type="evidence" value="ECO:0007669"/>
    <property type="project" value="UniProtKB-KW"/>
</dbReference>
<dbReference type="Gene3D" id="3.60.130.10">
    <property type="entry name" value="Clavaminate synthase-like"/>
    <property type="match status" value="1"/>
</dbReference>
<evidence type="ECO:0000313" key="4">
    <source>
        <dbReference type="EMBL" id="BCR87770.1"/>
    </source>
</evidence>
<dbReference type="InterPro" id="IPR050411">
    <property type="entry name" value="AlphaKG_dependent_hydroxylases"/>
</dbReference>
<organism evidence="4 5">
    <name type="scientific">Aspergillus chevalieri</name>
    <name type="common">Eurotium chevalieri</name>
    <dbReference type="NCBI Taxonomy" id="182096"/>
    <lineage>
        <taxon>Eukaryota</taxon>
        <taxon>Fungi</taxon>
        <taxon>Dikarya</taxon>
        <taxon>Ascomycota</taxon>
        <taxon>Pezizomycotina</taxon>
        <taxon>Eurotiomycetes</taxon>
        <taxon>Eurotiomycetidae</taxon>
        <taxon>Eurotiales</taxon>
        <taxon>Aspergillaceae</taxon>
        <taxon>Aspergillus</taxon>
        <taxon>Aspergillus subgen. Aspergillus</taxon>
    </lineage>
</organism>
<gene>
    <name evidence="4" type="ORF">ACHE_40334A</name>
</gene>
<evidence type="ECO:0000256" key="2">
    <source>
        <dbReference type="SAM" id="MobiDB-lite"/>
    </source>
</evidence>
<keyword evidence="5" id="KW-1185">Reference proteome</keyword>